<dbReference type="Proteomes" id="UP000246104">
    <property type="component" value="Unassembled WGS sequence"/>
</dbReference>
<feature type="compositionally biased region" description="Low complexity" evidence="1">
    <location>
        <begin position="71"/>
        <end position="84"/>
    </location>
</feature>
<reference evidence="2 3" key="1">
    <citation type="submission" date="2018-02" db="EMBL/GenBank/DDBJ databases">
        <title>Genomic Reconstructions from Amazon Rainforest and Pasture Soil Reveal Novel Insights into the Physiology of Candidate Phyla in Tropical Sites.</title>
        <authorList>
            <person name="Kroeger M.E."/>
            <person name="Delmont T."/>
            <person name="Eren A.M."/>
            <person name="Guo J."/>
            <person name="Meyer K.M."/>
            <person name="Khan K."/>
            <person name="Rodrigues J.L.M."/>
            <person name="Bohannan B.J.M."/>
            <person name="Tringe S."/>
            <person name="Borges C.D."/>
            <person name="Tiedje J."/>
            <person name="Tsai S.M."/>
            <person name="Nusslein K."/>
        </authorList>
    </citation>
    <scope>NUCLEOTIDE SEQUENCE [LARGE SCALE GENOMIC DNA]</scope>
    <source>
        <strain evidence="2">Amazon FNV 2010 28 9</strain>
    </source>
</reference>
<organism evidence="2 3">
    <name type="scientific">Candidatus Cerribacteria bacterium 'Amazon FNV 2010 28 9'</name>
    <dbReference type="NCBI Taxonomy" id="2081795"/>
    <lineage>
        <taxon>Bacteria</taxon>
        <taxon>Candidatus Cerribacteria</taxon>
    </lineage>
</organism>
<gene>
    <name evidence="2" type="ORF">C5B42_04445</name>
</gene>
<comment type="caution">
    <text evidence="2">The sequence shown here is derived from an EMBL/GenBank/DDBJ whole genome shotgun (WGS) entry which is preliminary data.</text>
</comment>
<dbReference type="AlphaFoldDB" id="A0A317JN50"/>
<evidence type="ECO:0000313" key="2">
    <source>
        <dbReference type="EMBL" id="PWU22992.1"/>
    </source>
</evidence>
<feature type="compositionally biased region" description="Basic and acidic residues" evidence="1">
    <location>
        <begin position="1"/>
        <end position="12"/>
    </location>
</feature>
<name>A0A317JN50_9BACT</name>
<evidence type="ECO:0000313" key="3">
    <source>
        <dbReference type="Proteomes" id="UP000246104"/>
    </source>
</evidence>
<feature type="region of interest" description="Disordered" evidence="1">
    <location>
        <begin position="1"/>
        <end position="87"/>
    </location>
</feature>
<accession>A0A317JN50</accession>
<dbReference type="EMBL" id="PSRQ01000049">
    <property type="protein sequence ID" value="PWU22992.1"/>
    <property type="molecule type" value="Genomic_DNA"/>
</dbReference>
<sequence length="189" mass="20851">MTPEKEMIDTTKIESPNPAETPETAAKENEIDQLINQAQDSDSDSRSFMQPKESKRKRGRPKKTDSVASDTQAAEAQVQETQAQPSPEVDFKEPCIMLFNVLSGVLVKQTKLPDMALAPEEVTGLGNAWGAVLNKRMPDYLKENADIIAAGSVTLVVVMRLKNVLDVEVERRLKEQEAQTINIEKGIAS</sequence>
<proteinExistence type="predicted"/>
<evidence type="ECO:0000256" key="1">
    <source>
        <dbReference type="SAM" id="MobiDB-lite"/>
    </source>
</evidence>
<protein>
    <submittedName>
        <fullName evidence="2">Uncharacterized protein</fullName>
    </submittedName>
</protein>